<gene>
    <name evidence="2" type="ORF">R55214_HHFBAMCI_01180</name>
</gene>
<accession>A0ABN9YVQ4</accession>
<keyword evidence="2" id="KW-0378">Hydrolase</keyword>
<organism evidence="2 3">
    <name type="scientific">Fructobacillus evanidus</name>
    <dbReference type="NCBI Taxonomy" id="3064281"/>
    <lineage>
        <taxon>Bacteria</taxon>
        <taxon>Bacillati</taxon>
        <taxon>Bacillota</taxon>
        <taxon>Bacilli</taxon>
        <taxon>Lactobacillales</taxon>
        <taxon>Lactobacillaceae</taxon>
        <taxon>Fructobacillus</taxon>
    </lineage>
</organism>
<proteinExistence type="predicted"/>
<keyword evidence="1" id="KW-1133">Transmembrane helix</keyword>
<keyword evidence="3" id="KW-1185">Reference proteome</keyword>
<name>A0ABN9YVQ4_9LACO</name>
<dbReference type="GO" id="GO:0006508">
    <property type="term" value="P:proteolysis"/>
    <property type="evidence" value="ECO:0007669"/>
    <property type="project" value="UniProtKB-KW"/>
</dbReference>
<feature type="transmembrane region" description="Helical" evidence="1">
    <location>
        <begin position="237"/>
        <end position="258"/>
    </location>
</feature>
<protein>
    <submittedName>
        <fullName evidence="2">Zn-dependent protease (Includes sporulation protein SpoIVFB) (SpoIVFB)</fullName>
    </submittedName>
</protein>
<feature type="transmembrane region" description="Helical" evidence="1">
    <location>
        <begin position="297"/>
        <end position="322"/>
    </location>
</feature>
<reference evidence="2 3" key="1">
    <citation type="submission" date="2023-10" db="EMBL/GenBank/DDBJ databases">
        <authorList>
            <person name="Botero Cardona J."/>
        </authorList>
    </citation>
    <scope>NUCLEOTIDE SEQUENCE [LARGE SCALE GENOMIC DNA]</scope>
    <source>
        <strain evidence="2 3">R-55214</strain>
    </source>
</reference>
<feature type="transmembrane region" description="Helical" evidence="1">
    <location>
        <begin position="183"/>
        <end position="201"/>
    </location>
</feature>
<keyword evidence="2" id="KW-0645">Protease</keyword>
<sequence length="329" mass="37369">MINQSKKIGNCLFYSPITLENDKYQLFNRINGKHFKVGKAVINFLEGYYSSKKDSTTLSEEQKYVIHRLTNLGILTFNAPSNSLFKKMIYDYCPVNLNFSFQSLKKINFIWNIIVLITFLTSIVLLSLNFNHVQKNFIFPNIHNIFLYLIFGYLINFLGTILHEGSHFLSALVNKVYVPRIGLMIYYFSFAGFVDITGVRFTNNNVLAKVSLSGSKANIFLGSLGIVLLIIINAKSYFLSVLIIISVLTLLSNMNIFLKLDGYYALESLLDETFIREKSISLIGHLSKNNLQDFKTVTLTIMGILSVITVLCTFLLLFSVILNSFGITI</sequence>
<keyword evidence="1" id="KW-0472">Membrane</keyword>
<comment type="caution">
    <text evidence="2">The sequence shown here is derived from an EMBL/GenBank/DDBJ whole genome shotgun (WGS) entry which is preliminary data.</text>
</comment>
<feature type="transmembrane region" description="Helical" evidence="1">
    <location>
        <begin position="109"/>
        <end position="130"/>
    </location>
</feature>
<dbReference type="RefSeq" id="WP_338344492.1">
    <property type="nucleotide sequence ID" value="NZ_CAUZLH010000013.1"/>
</dbReference>
<evidence type="ECO:0000256" key="1">
    <source>
        <dbReference type="SAM" id="Phobius"/>
    </source>
</evidence>
<keyword evidence="1" id="KW-0812">Transmembrane</keyword>
<feature type="transmembrane region" description="Helical" evidence="1">
    <location>
        <begin position="213"/>
        <end position="232"/>
    </location>
</feature>
<dbReference type="Proteomes" id="UP001314166">
    <property type="component" value="Unassembled WGS sequence"/>
</dbReference>
<evidence type="ECO:0000313" key="3">
    <source>
        <dbReference type="Proteomes" id="UP001314166"/>
    </source>
</evidence>
<dbReference type="GO" id="GO:0008233">
    <property type="term" value="F:peptidase activity"/>
    <property type="evidence" value="ECO:0007669"/>
    <property type="project" value="UniProtKB-KW"/>
</dbReference>
<evidence type="ECO:0000313" key="2">
    <source>
        <dbReference type="EMBL" id="CAK1248384.1"/>
    </source>
</evidence>
<dbReference type="EMBL" id="CAUZMB010000007">
    <property type="protein sequence ID" value="CAK1248384.1"/>
    <property type="molecule type" value="Genomic_DNA"/>
</dbReference>
<feature type="transmembrane region" description="Helical" evidence="1">
    <location>
        <begin position="142"/>
        <end position="162"/>
    </location>
</feature>